<dbReference type="HOGENOM" id="CLU_016218_2_1_6"/>
<name>A8FWT8_SHESH</name>
<gene>
    <name evidence="2" type="ordered locus">Ssed_2704</name>
</gene>
<proteinExistence type="inferred from homology"/>
<organism evidence="2 3">
    <name type="scientific">Shewanella sediminis (strain HAW-EB3)</name>
    <dbReference type="NCBI Taxonomy" id="425104"/>
    <lineage>
        <taxon>Bacteria</taxon>
        <taxon>Pseudomonadati</taxon>
        <taxon>Pseudomonadota</taxon>
        <taxon>Gammaproteobacteria</taxon>
        <taxon>Alteromonadales</taxon>
        <taxon>Shewanellaceae</taxon>
        <taxon>Shewanella</taxon>
    </lineage>
</organism>
<keyword evidence="2" id="KW-0396">Initiation factor</keyword>
<evidence type="ECO:0000256" key="1">
    <source>
        <dbReference type="RuleBase" id="RU003814"/>
    </source>
</evidence>
<sequence length="312" mass="34452">MENNQFKQACLEKIIADHQSGSAKIAFVALQSLADYCQRSVMTEPATYLKDLNSFALELQQTRPSMAMLTNIIDAWRQEVNKNENKNPQSNLMTLKQVALVKVNGLMMQSSQANDRIVQHVCDLIADKSVVLTHSISSTIINCFTKLAKKKISAIITESRPGNEGLLVAEMLSKSGIETQYITDAQLGLFMPKADVVLLGADSILADGSVVNKAGTYLTALAAHDVGIPLYICAENFKQSRKTCETIHLEEMDTTEINLPVLPHIEPRNIYFDVTPARLISGWINEHGVQTLTILEIGLTKPTTDKDYSRAT</sequence>
<dbReference type="RefSeq" id="WP_012143042.1">
    <property type="nucleotide sequence ID" value="NC_009831.1"/>
</dbReference>
<dbReference type="EMBL" id="CP000821">
    <property type="protein sequence ID" value="ABV37311.1"/>
    <property type="molecule type" value="Genomic_DNA"/>
</dbReference>
<dbReference type="OrthoDB" id="6113936at2"/>
<dbReference type="GO" id="GO:0003743">
    <property type="term" value="F:translation initiation factor activity"/>
    <property type="evidence" value="ECO:0007669"/>
    <property type="project" value="UniProtKB-KW"/>
</dbReference>
<dbReference type="Gene3D" id="1.20.120.420">
    <property type="entry name" value="translation initiation factor eif-2b, domain 1"/>
    <property type="match status" value="1"/>
</dbReference>
<evidence type="ECO:0000313" key="3">
    <source>
        <dbReference type="Proteomes" id="UP000002015"/>
    </source>
</evidence>
<dbReference type="InterPro" id="IPR037171">
    <property type="entry name" value="NagB/RpiA_transferase-like"/>
</dbReference>
<dbReference type="InterPro" id="IPR027363">
    <property type="entry name" value="M1Pi_N"/>
</dbReference>
<dbReference type="STRING" id="425104.Ssed_2704"/>
<evidence type="ECO:0000313" key="2">
    <source>
        <dbReference type="EMBL" id="ABV37311.1"/>
    </source>
</evidence>
<keyword evidence="3" id="KW-1185">Reference proteome</keyword>
<comment type="similarity">
    <text evidence="1">Belongs to the eIF-2B alpha/beta/delta subunits family.</text>
</comment>
<dbReference type="GO" id="GO:0019509">
    <property type="term" value="P:L-methionine salvage from methylthioadenosine"/>
    <property type="evidence" value="ECO:0007669"/>
    <property type="project" value="TreeGrafter"/>
</dbReference>
<keyword evidence="2" id="KW-0648">Protein biosynthesis</keyword>
<dbReference type="GO" id="GO:0046523">
    <property type="term" value="F:S-methyl-5-thioribose-1-phosphate isomerase activity"/>
    <property type="evidence" value="ECO:0007669"/>
    <property type="project" value="TreeGrafter"/>
</dbReference>
<dbReference type="PANTHER" id="PTHR43475:SF2">
    <property type="entry name" value="RIBOSE 1,5-BISPHOSPHATE ISOMERASE"/>
    <property type="match status" value="1"/>
</dbReference>
<dbReference type="Gene3D" id="3.40.50.10470">
    <property type="entry name" value="Translation initiation factor eif-2b, domain 2"/>
    <property type="match status" value="1"/>
</dbReference>
<dbReference type="InterPro" id="IPR000649">
    <property type="entry name" value="IF-2B-related"/>
</dbReference>
<dbReference type="AlphaFoldDB" id="A8FWT8"/>
<dbReference type="Pfam" id="PF01008">
    <property type="entry name" value="IF-2B"/>
    <property type="match status" value="1"/>
</dbReference>
<dbReference type="SUPFAM" id="SSF100950">
    <property type="entry name" value="NagB/RpiA/CoA transferase-like"/>
    <property type="match status" value="1"/>
</dbReference>
<protein>
    <submittedName>
        <fullName evidence="2">Initiation factor 2B related</fullName>
    </submittedName>
</protein>
<dbReference type="InterPro" id="IPR042529">
    <property type="entry name" value="IF_2B-like_C"/>
</dbReference>
<accession>A8FWT8</accession>
<dbReference type="Proteomes" id="UP000002015">
    <property type="component" value="Chromosome"/>
</dbReference>
<dbReference type="KEGG" id="sse:Ssed_2704"/>
<dbReference type="eggNOG" id="COG1184">
    <property type="taxonomic scope" value="Bacteria"/>
</dbReference>
<reference evidence="2 3" key="1">
    <citation type="submission" date="2007-08" db="EMBL/GenBank/DDBJ databases">
        <title>Complete sequence of Shewanella sediminis HAW-EB3.</title>
        <authorList>
            <consortium name="US DOE Joint Genome Institute"/>
            <person name="Copeland A."/>
            <person name="Lucas S."/>
            <person name="Lapidus A."/>
            <person name="Barry K."/>
            <person name="Glavina del Rio T."/>
            <person name="Dalin E."/>
            <person name="Tice H."/>
            <person name="Pitluck S."/>
            <person name="Chertkov O."/>
            <person name="Brettin T."/>
            <person name="Bruce D."/>
            <person name="Detter J.C."/>
            <person name="Han C."/>
            <person name="Schmutz J."/>
            <person name="Larimer F."/>
            <person name="Land M."/>
            <person name="Hauser L."/>
            <person name="Kyrpides N."/>
            <person name="Kim E."/>
            <person name="Zhao J.-S."/>
            <person name="Richardson P."/>
        </authorList>
    </citation>
    <scope>NUCLEOTIDE SEQUENCE [LARGE SCALE GENOMIC DNA]</scope>
    <source>
        <strain evidence="2 3">HAW-EB3</strain>
    </source>
</reference>
<dbReference type="PANTHER" id="PTHR43475">
    <property type="entry name" value="METHYLTHIORIBOSE-1-PHOSPHATE ISOMERASE"/>
    <property type="match status" value="1"/>
</dbReference>